<dbReference type="CDD" id="cd07389">
    <property type="entry name" value="MPP_PhoD"/>
    <property type="match status" value="1"/>
</dbReference>
<protein>
    <recommendedName>
        <fullName evidence="2">PhoD-like phosphatase domain-containing protein</fullName>
    </recommendedName>
</protein>
<accession>A0A255Z8B9</accession>
<evidence type="ECO:0000256" key="1">
    <source>
        <dbReference type="SAM" id="MobiDB-lite"/>
    </source>
</evidence>
<feature type="domain" description="PhoD-like phosphatase" evidence="2">
    <location>
        <begin position="159"/>
        <end position="375"/>
    </location>
</feature>
<dbReference type="GO" id="GO:0016020">
    <property type="term" value="C:membrane"/>
    <property type="evidence" value="ECO:0007669"/>
    <property type="project" value="TreeGrafter"/>
</dbReference>
<feature type="region of interest" description="Disordered" evidence="1">
    <location>
        <begin position="1"/>
        <end position="20"/>
    </location>
</feature>
<dbReference type="InterPro" id="IPR043904">
    <property type="entry name" value="PhoD_2-like"/>
</dbReference>
<reference evidence="3 4" key="1">
    <citation type="submission" date="2017-07" db="EMBL/GenBank/DDBJ databases">
        <title>Niveispirillum cyanobacteriorum sp. nov., isolated from cyanobacterial aggregates in a eutrophic lake.</title>
        <authorList>
            <person name="Cai H."/>
        </authorList>
    </citation>
    <scope>NUCLEOTIDE SEQUENCE [LARGE SCALE GENOMIC DNA]</scope>
    <source>
        <strain evidence="4">TH1-14</strain>
    </source>
</reference>
<evidence type="ECO:0000259" key="2">
    <source>
        <dbReference type="Pfam" id="PF19050"/>
    </source>
</evidence>
<gene>
    <name evidence="3" type="ORF">CHU95_00585</name>
</gene>
<name>A0A255Z8B9_9PROT</name>
<dbReference type="InterPro" id="IPR018946">
    <property type="entry name" value="PhoD-like_MPP"/>
</dbReference>
<dbReference type="AlphaFoldDB" id="A0A255Z8B9"/>
<dbReference type="Pfam" id="PF19050">
    <property type="entry name" value="PhoD_2"/>
    <property type="match status" value="1"/>
</dbReference>
<organism evidence="3 4">
    <name type="scientific">Niveispirillum lacus</name>
    <dbReference type="NCBI Taxonomy" id="1981099"/>
    <lineage>
        <taxon>Bacteria</taxon>
        <taxon>Pseudomonadati</taxon>
        <taxon>Pseudomonadota</taxon>
        <taxon>Alphaproteobacteria</taxon>
        <taxon>Rhodospirillales</taxon>
        <taxon>Azospirillaceae</taxon>
        <taxon>Niveispirillum</taxon>
    </lineage>
</organism>
<evidence type="ECO:0000313" key="3">
    <source>
        <dbReference type="EMBL" id="OYQ37696.1"/>
    </source>
</evidence>
<comment type="caution">
    <text evidence="3">The sequence shown here is derived from an EMBL/GenBank/DDBJ whole genome shotgun (WGS) entry which is preliminary data.</text>
</comment>
<dbReference type="Gene3D" id="3.60.21.70">
    <property type="entry name" value="PhoD-like phosphatase"/>
    <property type="match status" value="1"/>
</dbReference>
<dbReference type="PANTHER" id="PTHR46689:SF1">
    <property type="entry name" value="PHOD-LIKE PHOSPHATASE DOMAIN-CONTAINING PROTEIN"/>
    <property type="match status" value="1"/>
</dbReference>
<dbReference type="EMBL" id="NOXU01000011">
    <property type="protein sequence ID" value="OYQ37696.1"/>
    <property type="molecule type" value="Genomic_DNA"/>
</dbReference>
<proteinExistence type="predicted"/>
<keyword evidence="4" id="KW-1185">Reference proteome</keyword>
<evidence type="ECO:0000313" key="4">
    <source>
        <dbReference type="Proteomes" id="UP000216998"/>
    </source>
</evidence>
<dbReference type="InterPro" id="IPR038607">
    <property type="entry name" value="PhoD-like_sf"/>
</dbReference>
<dbReference type="Proteomes" id="UP000216998">
    <property type="component" value="Unassembled WGS sequence"/>
</dbReference>
<dbReference type="PANTHER" id="PTHR46689">
    <property type="entry name" value="MEMBRANE PROTEIN, PUTATIVE-RELATED"/>
    <property type="match status" value="1"/>
</dbReference>
<sequence>MRPANSPSKQRSRPRPAPPVILMGPLLRARGAQGATGSAQRWRVSACFLLAGEAEPPDLRVEGVTLPVPPRFLHEWRDLPPVGPVGVPCPSGILRLWRYDFAVPRGLQDGRAIYRFQDDERQWTLSVPGTAIPPRIAFVSCGGCEDEDTIEAAGLKRNALWARLLSRHRAQPLHLLLMGGDQVYADGLWERVPALGQLSATRTLMKRTGMAAGPGLESQLDAWYIATYLHAWTQAEPAAIQAGVASLCMWDDHDIIDGWGSHPAELLDSPSYQAIYAAARRAFRLFQVGMGDDDPSDTVLASAPPGFSQGLLLNGVGILAPDLRSERTETQVLSPATLAELPLWLDQFAACRHLLLMSSVPLIFPGFGLAERVLNLLPGRQRMEDDLRDQWRSPAHQEEWRTVLRILADFARRSGTCVTILSGEVHLGATGLISGPGTRLRQLVSSGIVHPPPAGLAIQLLERLAARRESLWDRLTLTMEPMAASGRRLLAQRNYLTINGQDEGDLRAEWHSETQDGTWAVTLG</sequence>